<dbReference type="InterPro" id="IPR009003">
    <property type="entry name" value="Peptidase_S1_PA"/>
</dbReference>
<dbReference type="Proteomes" id="UP001164439">
    <property type="component" value="Chromosome"/>
</dbReference>
<feature type="region of interest" description="Disordered" evidence="1">
    <location>
        <begin position="426"/>
        <end position="454"/>
    </location>
</feature>
<accession>A0ABY7KWT5</accession>
<dbReference type="Gene3D" id="2.40.10.120">
    <property type="match status" value="1"/>
</dbReference>
<gene>
    <name evidence="2" type="ORF">STRCI_005915</name>
</gene>
<dbReference type="PANTHER" id="PTHR43019:SF23">
    <property type="entry name" value="PROTEASE DO-LIKE 5, CHLOROPLASTIC"/>
    <property type="match status" value="1"/>
</dbReference>
<proteinExistence type="predicted"/>
<dbReference type="GO" id="GO:0006508">
    <property type="term" value="P:proteolysis"/>
    <property type="evidence" value="ECO:0007669"/>
    <property type="project" value="UniProtKB-KW"/>
</dbReference>
<organism evidence="2 3">
    <name type="scientific">Streptomyces cinnabarinus</name>
    <dbReference type="NCBI Taxonomy" id="67287"/>
    <lineage>
        <taxon>Bacteria</taxon>
        <taxon>Bacillati</taxon>
        <taxon>Actinomycetota</taxon>
        <taxon>Actinomycetes</taxon>
        <taxon>Kitasatosporales</taxon>
        <taxon>Streptomycetaceae</taxon>
        <taxon>Streptomyces</taxon>
    </lineage>
</organism>
<evidence type="ECO:0000256" key="1">
    <source>
        <dbReference type="SAM" id="MobiDB-lite"/>
    </source>
</evidence>
<evidence type="ECO:0000313" key="2">
    <source>
        <dbReference type="EMBL" id="WAZ27221.1"/>
    </source>
</evidence>
<keyword evidence="2" id="KW-0645">Protease</keyword>
<reference evidence="2" key="1">
    <citation type="submission" date="2022-12" db="EMBL/GenBank/DDBJ databases">
        <authorList>
            <person name="Ruckert C."/>
            <person name="Busche T."/>
            <person name="Kalinowski J."/>
            <person name="Wittmann C."/>
        </authorList>
    </citation>
    <scope>NUCLEOTIDE SEQUENCE</scope>
    <source>
        <strain evidence="2">DSM 40467</strain>
    </source>
</reference>
<dbReference type="SUPFAM" id="SSF52540">
    <property type="entry name" value="P-loop containing nucleoside triphosphate hydrolases"/>
    <property type="match status" value="1"/>
</dbReference>
<dbReference type="SUPFAM" id="SSF50494">
    <property type="entry name" value="Trypsin-like serine proteases"/>
    <property type="match status" value="1"/>
</dbReference>
<dbReference type="PANTHER" id="PTHR43019">
    <property type="entry name" value="SERINE ENDOPROTEASE DEGS"/>
    <property type="match status" value="1"/>
</dbReference>
<protein>
    <submittedName>
        <fullName evidence="2">Serine protease</fullName>
    </submittedName>
</protein>
<dbReference type="Pfam" id="PF13365">
    <property type="entry name" value="Trypsin_2"/>
    <property type="match status" value="1"/>
</dbReference>
<evidence type="ECO:0000313" key="3">
    <source>
        <dbReference type="Proteomes" id="UP001164439"/>
    </source>
</evidence>
<name>A0ABY7KWT5_9ACTN</name>
<dbReference type="EMBL" id="CP114413">
    <property type="protein sequence ID" value="WAZ27221.1"/>
    <property type="molecule type" value="Genomic_DNA"/>
</dbReference>
<keyword evidence="2" id="KW-0378">Hydrolase</keyword>
<dbReference type="GO" id="GO:0008233">
    <property type="term" value="F:peptidase activity"/>
    <property type="evidence" value="ECO:0007669"/>
    <property type="project" value="UniProtKB-KW"/>
</dbReference>
<dbReference type="InterPro" id="IPR027417">
    <property type="entry name" value="P-loop_NTPase"/>
</dbReference>
<sequence length="1165" mass="124306">MSGFTRDADGALVRIHDLAGRLRGLGFVADHHGTVLTSHEAVDGLPRLVLTTTGERGCEVTADAITALPTLGLALVRTQGLGAAPLPVTVRGRPEPGRYVRIAAGGWREARVLGTTPVTYTATDRVHHLSDALELAIGTAGRDALRLGGGAAGGPVLDAETGAVIAVLGTALRSGRRDEGFAIPLRPPAPGPLSALLSENATTVPSYGADLNLAGVLELTATTVGQDGPPGPTDAAPVERARPAREFDTFTAATDASVLALVGPPGSGRTTELAALAARRHRGPDPAPTLWLRGADLKENDTSVADAATRALSRAARIIAASRGTAPEALGDLTPERLTRAIPHPLLLLLDSPEEMPPLLSHRLSDWTTGTANWLRETGARLVVACREEYWEGAGAMFPAEMLYAGGADQAEEDEADFSACPAFEDEAPSGPIGAEGAEPLQDGTGRGGGGENSRRLAGCVRLGELTPDEAQLARTRYRIPDTALTPRDARHPLTLRLLSEVRTALPDAPRTRIARDDVLAAHLDLMSLRIAVRLAAENGLRGTAVKRLAAKVSGQVHEAARRSLGPGQGELDRTSFEAVFPWGPAPARLGGGTGWASAVLTEGLLVPAGNGYRFAHEEFADWIQGMHLDLDEALRALVHRRRTENHHPLPVPHHRIGPVVEALLLLARQHTPLQLALRLQELAHALEADPHSWWAARLLSQTLLRVPDATPYTDVLHLLTDRIVTWRQRQRPVPAEFGPDFWTALPLPEEARLDLLRRLVLADTRTGPRYLDAAARLLVADATAVQPHLTRWFHDDRPLPATPHATVARAAQALLHTHRHGALDDLTETLVGVGHRRADELLAVLAEEEPSAICRAVDRWAHDERPARRVAAVAYGLRAAPHVRTTADRELLRYAALALLARPADCTLHGGALALLVRDPHTRARHLPLALRHFAAGDPQFPPSALVGALTTHPDLVLDAFRERLRRPDAGPALRTLADVTTPSLSGRVAALVREAVELRPERAGDVAAYVDRRLDQGPAARAVLFPLVTSLLDGGPEPVRAALAGVLAIPGAPGSRPLRQELLDVVLAHERDPAVLDAVLHAAAQRDGEGLRDLVHRTGLLLVRTPDGAARFDRGLVDLGRHVPGFAARVAGWLTDAPQDWAAVVGPSTRRMIENLAGARVPA</sequence>
<keyword evidence="3" id="KW-1185">Reference proteome</keyword>